<evidence type="ECO:0000256" key="15">
    <source>
        <dbReference type="PROSITE-ProRule" id="PRU10144"/>
    </source>
</evidence>
<dbReference type="NCBIfam" id="TIGR01783">
    <property type="entry name" value="TonB-siderophor"/>
    <property type="match status" value="1"/>
</dbReference>
<dbReference type="EMBL" id="NFSB01000072">
    <property type="protein sequence ID" value="OUM33765.1"/>
    <property type="molecule type" value="Genomic_DNA"/>
</dbReference>
<dbReference type="Gene3D" id="2.40.170.20">
    <property type="entry name" value="TonB-dependent receptor, beta-barrel domain"/>
    <property type="match status" value="1"/>
</dbReference>
<dbReference type="InterPro" id="IPR011662">
    <property type="entry name" value="Secretin/TonB_short_N"/>
</dbReference>
<evidence type="ECO:0000256" key="11">
    <source>
        <dbReference type="ARBA" id="ARBA00023136"/>
    </source>
</evidence>
<evidence type="ECO:0000256" key="4">
    <source>
        <dbReference type="ARBA" id="ARBA00022452"/>
    </source>
</evidence>
<dbReference type="GO" id="GO:0015891">
    <property type="term" value="P:siderophore transport"/>
    <property type="evidence" value="ECO:0007669"/>
    <property type="project" value="InterPro"/>
</dbReference>
<keyword evidence="13 14" id="KW-0998">Cell outer membrane</keyword>
<evidence type="ECO:0000256" key="5">
    <source>
        <dbReference type="ARBA" id="ARBA00022496"/>
    </source>
</evidence>
<dbReference type="InterPro" id="IPR012910">
    <property type="entry name" value="Plug_dom"/>
</dbReference>
<feature type="transmembrane region" description="Helical" evidence="17">
    <location>
        <begin position="49"/>
        <end position="71"/>
    </location>
</feature>
<keyword evidence="9" id="KW-0406">Ion transport</keyword>
<dbReference type="InterPro" id="IPR010917">
    <property type="entry name" value="TonB_rcpt_CS"/>
</dbReference>
<proteinExistence type="inferred from homology"/>
<protein>
    <submittedName>
        <fullName evidence="19">TonB-dependent siderophore receptor</fullName>
    </submittedName>
</protein>
<feature type="short sequence motif" description="TonB C-terminal box" evidence="15">
    <location>
        <begin position="830"/>
        <end position="847"/>
    </location>
</feature>
<evidence type="ECO:0000256" key="2">
    <source>
        <dbReference type="ARBA" id="ARBA00009810"/>
    </source>
</evidence>
<keyword evidence="11 14" id="KW-0472">Membrane</keyword>
<dbReference type="InterPro" id="IPR037066">
    <property type="entry name" value="Plug_dom_sf"/>
</dbReference>
<dbReference type="FunFam" id="2.170.130.10:FF:000010">
    <property type="entry name" value="Ferripyoverdine receptor"/>
    <property type="match status" value="1"/>
</dbReference>
<dbReference type="SUPFAM" id="SSF56935">
    <property type="entry name" value="Porins"/>
    <property type="match status" value="1"/>
</dbReference>
<dbReference type="SMART" id="SM00965">
    <property type="entry name" value="STN"/>
    <property type="match status" value="1"/>
</dbReference>
<dbReference type="GO" id="GO:0038023">
    <property type="term" value="F:signaling receptor activity"/>
    <property type="evidence" value="ECO:0007669"/>
    <property type="project" value="InterPro"/>
</dbReference>
<evidence type="ECO:0000256" key="12">
    <source>
        <dbReference type="ARBA" id="ARBA00023170"/>
    </source>
</evidence>
<comment type="caution">
    <text evidence="19">The sequence shown here is derived from an EMBL/GenBank/DDBJ whole genome shotgun (WGS) entry which is preliminary data.</text>
</comment>
<keyword evidence="12 19" id="KW-0675">Receptor</keyword>
<dbReference type="PROSITE" id="PS01156">
    <property type="entry name" value="TONB_DEPENDENT_REC_2"/>
    <property type="match status" value="1"/>
</dbReference>
<gene>
    <name evidence="19" type="ORF">B8W72_11925</name>
</gene>
<evidence type="ECO:0000256" key="16">
    <source>
        <dbReference type="RuleBase" id="RU003357"/>
    </source>
</evidence>
<dbReference type="GO" id="GO:0009279">
    <property type="term" value="C:cell outer membrane"/>
    <property type="evidence" value="ECO:0007669"/>
    <property type="project" value="UniProtKB-SubCell"/>
</dbReference>
<evidence type="ECO:0000256" key="9">
    <source>
        <dbReference type="ARBA" id="ARBA00023065"/>
    </source>
</evidence>
<dbReference type="InterPro" id="IPR000531">
    <property type="entry name" value="Beta-barrel_TonB"/>
</dbReference>
<dbReference type="Pfam" id="PF07715">
    <property type="entry name" value="Plug"/>
    <property type="match status" value="1"/>
</dbReference>
<accession>A0A1Y3L707</accession>
<evidence type="ECO:0000256" key="8">
    <source>
        <dbReference type="ARBA" id="ARBA00023004"/>
    </source>
</evidence>
<keyword evidence="10 16" id="KW-0798">TonB box</keyword>
<sequence length="847" mass="93167">MAKKSLCGVVVLVELYGIPLETHQQAFSRGSFRVSHLPTPTRSRLTRHILLASLLGGAPLLLAMPAALAYASEQTRHYAIPAGGLDQALNRFASQSGILLSADAQLTAGKHTPGLSGTYSVSDGLAQLLTGTGLRVLKGEDSYIIEVAADSEGALELGATTVTGALLSGTTEGTGSYTSRSAQTATKLPLSLRETPQSVTVITRQRIEDQNLANLNEVVQNTPGLTLRRTGPERSSYYARGFSLDNIMYDGLPTSLDSSQVSQDLLSADMAMYDRVEVVRGATGLMQGAGNPAASINLIRKRPTREFQASIEGSMGSWDRYRTEVDVSGALNDSGTVRGRMVTAYQTGNSYRDTLENERNLFYGILEADLDDSTTLTLSASRQQDNNNGNGWTGLPVGFDGSDLHLSRSTSLSSDWEYWDKTSTSAYAALDHILDNGWKLNLSATKTWADLDMLGTYLVANTTTQAYNQFVGAGHYRETQNSFDAYASGPFRLMDRDHELVVGASHRRVVFNGDVPYNILLNSNIDLYNWDAGATPKPPSQDKYGWQNTNAKLNSVYATTRLSLADPLKLILGSRLDWYDNTTTSPYKSTAPSELKVTRHVTKYAGLIYDIDEHHSVYVSYTDIFKPQNYKDASENIIAPITGKNHELGIKGEYFDGALNASAALFQIDQENRAKSFTDGCPTAPTTPCYEAAGKVRSKGIELEVQGQLTPDWQLAAGYTFAEAKYVKDTKKENEGRLFDTDIPRHLFKMSTSYTLPGQYNQWRVGASLYHQNRIYNKNTTFMIEQDGYTLVDFMLGFKPTEHIDARVNLNNAFDKKYYNALSNSVAVPSNVYGEPRNLMLSLKYTF</sequence>
<dbReference type="PROSITE" id="PS52016">
    <property type="entry name" value="TONB_DEPENDENT_REC_3"/>
    <property type="match status" value="1"/>
</dbReference>
<evidence type="ECO:0000256" key="6">
    <source>
        <dbReference type="ARBA" id="ARBA00022692"/>
    </source>
</evidence>
<evidence type="ECO:0000256" key="3">
    <source>
        <dbReference type="ARBA" id="ARBA00022448"/>
    </source>
</evidence>
<keyword evidence="5" id="KW-0410">Iron transport</keyword>
<keyword evidence="8" id="KW-0408">Iron</keyword>
<dbReference type="Gene3D" id="2.170.130.10">
    <property type="entry name" value="TonB-dependent receptor, plug domain"/>
    <property type="match status" value="1"/>
</dbReference>
<evidence type="ECO:0000256" key="14">
    <source>
        <dbReference type="PROSITE-ProRule" id="PRU01360"/>
    </source>
</evidence>
<dbReference type="CDD" id="cd01347">
    <property type="entry name" value="ligand_gated_channel"/>
    <property type="match status" value="1"/>
</dbReference>
<dbReference type="Gene3D" id="3.55.50.30">
    <property type="match status" value="1"/>
</dbReference>
<dbReference type="GO" id="GO:0015344">
    <property type="term" value="F:siderophore uptake transmembrane transporter activity"/>
    <property type="evidence" value="ECO:0007669"/>
    <property type="project" value="TreeGrafter"/>
</dbReference>
<evidence type="ECO:0000256" key="10">
    <source>
        <dbReference type="ARBA" id="ARBA00023077"/>
    </source>
</evidence>
<evidence type="ECO:0000256" key="1">
    <source>
        <dbReference type="ARBA" id="ARBA00004571"/>
    </source>
</evidence>
<keyword evidence="7" id="KW-0732">Signal</keyword>
<dbReference type="Pfam" id="PF07660">
    <property type="entry name" value="STN"/>
    <property type="match status" value="1"/>
</dbReference>
<organism evidence="19 20">
    <name type="scientific">Pseudomonas putida</name>
    <name type="common">Arthrobacter siderocapsulatus</name>
    <dbReference type="NCBI Taxonomy" id="303"/>
    <lineage>
        <taxon>Bacteria</taxon>
        <taxon>Pseudomonadati</taxon>
        <taxon>Pseudomonadota</taxon>
        <taxon>Gammaproteobacteria</taxon>
        <taxon>Pseudomonadales</taxon>
        <taxon>Pseudomonadaceae</taxon>
        <taxon>Pseudomonas</taxon>
    </lineage>
</organism>
<feature type="domain" description="Secretin/TonB short N-terminal" evidence="18">
    <location>
        <begin position="98"/>
        <end position="148"/>
    </location>
</feature>
<dbReference type="Proteomes" id="UP000196082">
    <property type="component" value="Unassembled WGS sequence"/>
</dbReference>
<keyword evidence="3 14" id="KW-0813">Transport</keyword>
<evidence type="ECO:0000313" key="20">
    <source>
        <dbReference type="Proteomes" id="UP000196082"/>
    </source>
</evidence>
<evidence type="ECO:0000259" key="18">
    <source>
        <dbReference type="SMART" id="SM00965"/>
    </source>
</evidence>
<evidence type="ECO:0000256" key="13">
    <source>
        <dbReference type="ARBA" id="ARBA00023237"/>
    </source>
</evidence>
<reference evidence="19 20" key="1">
    <citation type="submission" date="2017-05" db="EMBL/GenBank/DDBJ databases">
        <title>Whole genome sequence of Pseudomonas putida isolate 1312 commercialized as a biostimulant.</title>
        <authorList>
            <person name="Crovadore J."/>
            <person name="Blanc P."/>
            <person name="Chablais R."/>
            <person name="Cochard B."/>
            <person name="Grizard D."/>
            <person name="Lefort F."/>
        </authorList>
    </citation>
    <scope>NUCLEOTIDE SEQUENCE [LARGE SCALE GENOMIC DNA]</scope>
    <source>
        <strain evidence="19 20">1312</strain>
    </source>
</reference>
<dbReference type="InterPro" id="IPR010105">
    <property type="entry name" value="TonB_sidphr_rcpt"/>
</dbReference>
<evidence type="ECO:0000256" key="7">
    <source>
        <dbReference type="ARBA" id="ARBA00022729"/>
    </source>
</evidence>
<evidence type="ECO:0000313" key="19">
    <source>
        <dbReference type="EMBL" id="OUM33765.1"/>
    </source>
</evidence>
<keyword evidence="17" id="KW-1133">Transmembrane helix</keyword>
<evidence type="ECO:0000256" key="17">
    <source>
        <dbReference type="SAM" id="Phobius"/>
    </source>
</evidence>
<dbReference type="AlphaFoldDB" id="A0A1Y3L707"/>
<dbReference type="PANTHER" id="PTHR32552:SF74">
    <property type="entry name" value="HYDROXAMATE SIDEROPHORE RECEPTOR FHUE"/>
    <property type="match status" value="1"/>
</dbReference>
<keyword evidence="6 14" id="KW-0812">Transmembrane</keyword>
<name>A0A1Y3L707_PSEPU</name>
<dbReference type="Pfam" id="PF00593">
    <property type="entry name" value="TonB_dep_Rec_b-barrel"/>
    <property type="match status" value="1"/>
</dbReference>
<keyword evidence="4 14" id="KW-1134">Transmembrane beta strand</keyword>
<comment type="subcellular location">
    <subcellularLocation>
        <location evidence="1 14">Cell outer membrane</location>
        <topology evidence="1 14">Multi-pass membrane protein</topology>
    </subcellularLocation>
</comment>
<dbReference type="InterPro" id="IPR036942">
    <property type="entry name" value="Beta-barrel_TonB_sf"/>
</dbReference>
<comment type="similarity">
    <text evidence="2 14 16">Belongs to the TonB-dependent receptor family.</text>
</comment>
<dbReference type="PANTHER" id="PTHR32552">
    <property type="entry name" value="FERRICHROME IRON RECEPTOR-RELATED"/>
    <property type="match status" value="1"/>
</dbReference>
<dbReference type="InterPro" id="IPR039426">
    <property type="entry name" value="TonB-dep_rcpt-like"/>
</dbReference>